<name>A0A0A9G7Q8_ARUDO</name>
<reference evidence="1" key="1">
    <citation type="submission" date="2014-09" db="EMBL/GenBank/DDBJ databases">
        <authorList>
            <person name="Magalhaes I.L.F."/>
            <person name="Oliveira U."/>
            <person name="Santos F.R."/>
            <person name="Vidigal T.H.D.A."/>
            <person name="Brescovit A.D."/>
            <person name="Santos A.J."/>
        </authorList>
    </citation>
    <scope>NUCLEOTIDE SEQUENCE</scope>
    <source>
        <tissue evidence="1">Shoot tissue taken approximately 20 cm above the soil surface</tissue>
    </source>
</reference>
<sequence>MFSFNKLPINNYEAVVLIDYFFYRSDASIPIQEQINVTCLCKSVQALFFFYLCCLRV</sequence>
<reference evidence="1" key="2">
    <citation type="journal article" date="2015" name="Data Brief">
        <title>Shoot transcriptome of the giant reed, Arundo donax.</title>
        <authorList>
            <person name="Barrero R.A."/>
            <person name="Guerrero F.D."/>
            <person name="Moolhuijzen P."/>
            <person name="Goolsby J.A."/>
            <person name="Tidwell J."/>
            <person name="Bellgard S.E."/>
            <person name="Bellgard M.I."/>
        </authorList>
    </citation>
    <scope>NUCLEOTIDE SEQUENCE</scope>
    <source>
        <tissue evidence="1">Shoot tissue taken approximately 20 cm above the soil surface</tissue>
    </source>
</reference>
<dbReference type="AlphaFoldDB" id="A0A0A9G7Q8"/>
<organism evidence="1">
    <name type="scientific">Arundo donax</name>
    <name type="common">Giant reed</name>
    <name type="synonym">Donax arundinaceus</name>
    <dbReference type="NCBI Taxonomy" id="35708"/>
    <lineage>
        <taxon>Eukaryota</taxon>
        <taxon>Viridiplantae</taxon>
        <taxon>Streptophyta</taxon>
        <taxon>Embryophyta</taxon>
        <taxon>Tracheophyta</taxon>
        <taxon>Spermatophyta</taxon>
        <taxon>Magnoliopsida</taxon>
        <taxon>Liliopsida</taxon>
        <taxon>Poales</taxon>
        <taxon>Poaceae</taxon>
        <taxon>PACMAD clade</taxon>
        <taxon>Arundinoideae</taxon>
        <taxon>Arundineae</taxon>
        <taxon>Arundo</taxon>
    </lineage>
</organism>
<protein>
    <submittedName>
        <fullName evidence="1">Uncharacterized protein</fullName>
    </submittedName>
</protein>
<dbReference type="EMBL" id="GBRH01179325">
    <property type="protein sequence ID" value="JAE18571.1"/>
    <property type="molecule type" value="Transcribed_RNA"/>
</dbReference>
<evidence type="ECO:0000313" key="1">
    <source>
        <dbReference type="EMBL" id="JAE18571.1"/>
    </source>
</evidence>
<proteinExistence type="predicted"/>
<accession>A0A0A9G7Q8</accession>